<keyword evidence="2" id="KW-1185">Reference proteome</keyword>
<dbReference type="Proteomes" id="UP001168821">
    <property type="component" value="Unassembled WGS sequence"/>
</dbReference>
<sequence length="117" mass="13492">MPGSKELINDNECISNARFMIEWVYQLQREKASSLVKNARSSTLGDVIRWPFSLPNTIRPKRGELQECNQEWRGRTRTATNISHKDVGCYQCNRLTDHVTLARGTRLSLLCLFYANC</sequence>
<dbReference type="AlphaFoldDB" id="A0AA38JB39"/>
<proteinExistence type="predicted"/>
<evidence type="ECO:0000313" key="1">
    <source>
        <dbReference type="EMBL" id="KAJ3667182.1"/>
    </source>
</evidence>
<name>A0AA38JB39_9CUCU</name>
<protein>
    <submittedName>
        <fullName evidence="1">Uncharacterized protein</fullName>
    </submittedName>
</protein>
<comment type="caution">
    <text evidence="1">The sequence shown here is derived from an EMBL/GenBank/DDBJ whole genome shotgun (WGS) entry which is preliminary data.</text>
</comment>
<organism evidence="1 2">
    <name type="scientific">Zophobas morio</name>
    <dbReference type="NCBI Taxonomy" id="2755281"/>
    <lineage>
        <taxon>Eukaryota</taxon>
        <taxon>Metazoa</taxon>
        <taxon>Ecdysozoa</taxon>
        <taxon>Arthropoda</taxon>
        <taxon>Hexapoda</taxon>
        <taxon>Insecta</taxon>
        <taxon>Pterygota</taxon>
        <taxon>Neoptera</taxon>
        <taxon>Endopterygota</taxon>
        <taxon>Coleoptera</taxon>
        <taxon>Polyphaga</taxon>
        <taxon>Cucujiformia</taxon>
        <taxon>Tenebrionidae</taxon>
        <taxon>Zophobas</taxon>
    </lineage>
</organism>
<reference evidence="1" key="1">
    <citation type="journal article" date="2023" name="G3 (Bethesda)">
        <title>Whole genome assemblies of Zophobas morio and Tenebrio molitor.</title>
        <authorList>
            <person name="Kaur S."/>
            <person name="Stinson S.A."/>
            <person name="diCenzo G.C."/>
        </authorList>
    </citation>
    <scope>NUCLEOTIDE SEQUENCE</scope>
    <source>
        <strain evidence="1">QUZm001</strain>
    </source>
</reference>
<evidence type="ECO:0000313" key="2">
    <source>
        <dbReference type="Proteomes" id="UP001168821"/>
    </source>
</evidence>
<dbReference type="EMBL" id="JALNTZ010000001">
    <property type="protein sequence ID" value="KAJ3667182.1"/>
    <property type="molecule type" value="Genomic_DNA"/>
</dbReference>
<accession>A0AA38JB39</accession>
<gene>
    <name evidence="1" type="ORF">Zmor_002582</name>
</gene>